<dbReference type="eggNOG" id="KOG2356">
    <property type="taxonomic scope" value="Eukaryota"/>
</dbReference>
<evidence type="ECO:0000313" key="4">
    <source>
        <dbReference type="Proteomes" id="UP000030762"/>
    </source>
</evidence>
<keyword evidence="4" id="KW-1185">Reference proteome</keyword>
<dbReference type="GO" id="GO:0008168">
    <property type="term" value="F:methyltransferase activity"/>
    <property type="evidence" value="ECO:0007669"/>
    <property type="project" value="TreeGrafter"/>
</dbReference>
<dbReference type="PANTHER" id="PTHR12829:SF4">
    <property type="entry name" value="N(6)-ADENINE-SPECIFIC METHYLTRANSFERASE METTL4"/>
    <property type="match status" value="1"/>
</dbReference>
<accession>T0R5L9</accession>
<dbReference type="InParanoid" id="T0R5L9"/>
<dbReference type="GeneID" id="19958039"/>
<dbReference type="GO" id="GO:0005634">
    <property type="term" value="C:nucleus"/>
    <property type="evidence" value="ECO:0007669"/>
    <property type="project" value="TreeGrafter"/>
</dbReference>
<evidence type="ECO:0000313" key="3">
    <source>
        <dbReference type="EMBL" id="EQC24797.1"/>
    </source>
</evidence>
<gene>
    <name evidence="3" type="ORF">SDRG_17312</name>
</gene>
<proteinExistence type="inferred from homology"/>
<name>T0R5L9_SAPDV</name>
<comment type="similarity">
    <text evidence="1">Belongs to the MT-A70-like family.</text>
</comment>
<feature type="compositionally biased region" description="Polar residues" evidence="2">
    <location>
        <begin position="359"/>
        <end position="377"/>
    </location>
</feature>
<evidence type="ECO:0000256" key="1">
    <source>
        <dbReference type="PROSITE-ProRule" id="PRU00489"/>
    </source>
</evidence>
<dbReference type="InterPro" id="IPR007757">
    <property type="entry name" value="MT-A70-like"/>
</dbReference>
<organism evidence="3 4">
    <name type="scientific">Saprolegnia diclina (strain VS20)</name>
    <dbReference type="NCBI Taxonomy" id="1156394"/>
    <lineage>
        <taxon>Eukaryota</taxon>
        <taxon>Sar</taxon>
        <taxon>Stramenopiles</taxon>
        <taxon>Oomycota</taxon>
        <taxon>Saprolegniomycetes</taxon>
        <taxon>Saprolegniales</taxon>
        <taxon>Saprolegniaceae</taxon>
        <taxon>Saprolegnia</taxon>
    </lineage>
</organism>
<dbReference type="PROSITE" id="PS51143">
    <property type="entry name" value="MT_A70"/>
    <property type="match status" value="1"/>
</dbReference>
<protein>
    <recommendedName>
        <fullName evidence="5">Methyltransferase-like protein 4</fullName>
    </recommendedName>
</protein>
<evidence type="ECO:0008006" key="5">
    <source>
        <dbReference type="Google" id="ProtNLM"/>
    </source>
</evidence>
<dbReference type="OMA" id="RNGTYAT"/>
<dbReference type="STRING" id="1156394.T0R5L9"/>
<dbReference type="AlphaFoldDB" id="T0R5L9"/>
<dbReference type="Proteomes" id="UP000030762">
    <property type="component" value="Unassembled WGS sequence"/>
</dbReference>
<reference evidence="3 4" key="1">
    <citation type="submission" date="2012-04" db="EMBL/GenBank/DDBJ databases">
        <title>The Genome Sequence of Saprolegnia declina VS20.</title>
        <authorList>
            <consortium name="The Broad Institute Genome Sequencing Platform"/>
            <person name="Russ C."/>
            <person name="Nusbaum C."/>
            <person name="Tyler B."/>
            <person name="van West P."/>
            <person name="Dieguez-Uribeondo J."/>
            <person name="de Bruijn I."/>
            <person name="Tripathy S."/>
            <person name="Jiang R."/>
            <person name="Young S.K."/>
            <person name="Zeng Q."/>
            <person name="Gargeya S."/>
            <person name="Fitzgerald M."/>
            <person name="Haas B."/>
            <person name="Abouelleil A."/>
            <person name="Alvarado L."/>
            <person name="Arachchi H.M."/>
            <person name="Berlin A."/>
            <person name="Chapman S.B."/>
            <person name="Goldberg J."/>
            <person name="Griggs A."/>
            <person name="Gujja S."/>
            <person name="Hansen M."/>
            <person name="Howarth C."/>
            <person name="Imamovic A."/>
            <person name="Larimer J."/>
            <person name="McCowen C."/>
            <person name="Montmayeur A."/>
            <person name="Murphy C."/>
            <person name="Neiman D."/>
            <person name="Pearson M."/>
            <person name="Priest M."/>
            <person name="Roberts A."/>
            <person name="Saif S."/>
            <person name="Shea T."/>
            <person name="Sisk P."/>
            <person name="Sykes S."/>
            <person name="Wortman J."/>
            <person name="Nusbaum C."/>
            <person name="Birren B."/>
        </authorList>
    </citation>
    <scope>NUCLEOTIDE SEQUENCE [LARGE SCALE GENOMIC DNA]</scope>
    <source>
        <strain evidence="3 4">VS20</strain>
    </source>
</reference>
<dbReference type="PANTHER" id="PTHR12829">
    <property type="entry name" value="N6-ADENOSINE-METHYLTRANSFERASE"/>
    <property type="match status" value="1"/>
</dbReference>
<dbReference type="OrthoDB" id="61116at2759"/>
<dbReference type="RefSeq" id="XP_008621775.1">
    <property type="nucleotide sequence ID" value="XM_008623553.1"/>
</dbReference>
<sequence>MREVVAVDHLACVNAYYTSMRVSLQSLRAPVEPYARASASKKRKRSKAASSHNPEPPAPALLAHLEEARLLVLDAVVAQATPLTMSIVERIEPMVQMLTASESIVANDSDDDGLVMQDGHQFLLPRQATYFLGDVRKLTAADLPGPFRLVVIDPPWDNKSVARNGTYATMHEANLLPLAAMLSASMDPAGCIVAIWVTNKPAYMTFLLDALLPAMRMDSSCPLAVWTWLKVATTGEPVTPLASTHRLPFERLVVAARGPAAFCDAFRALPEQTLVSVPLRHSWKPPIDHLFPPSLVPSNSPKLELFARELRPHWTSVGNEVLKFQDLRLFTLATDDDDDDEGARRDAGLERDAGEDGESSCTGNATSSTNRVATSEV</sequence>
<evidence type="ECO:0000256" key="2">
    <source>
        <dbReference type="SAM" id="MobiDB-lite"/>
    </source>
</evidence>
<feature type="compositionally biased region" description="Basic and acidic residues" evidence="2">
    <location>
        <begin position="342"/>
        <end position="354"/>
    </location>
</feature>
<feature type="region of interest" description="Disordered" evidence="2">
    <location>
        <begin position="335"/>
        <end position="377"/>
    </location>
</feature>
<feature type="region of interest" description="Disordered" evidence="2">
    <location>
        <begin position="35"/>
        <end position="59"/>
    </location>
</feature>
<dbReference type="EMBL" id="JH767391">
    <property type="protein sequence ID" value="EQC24797.1"/>
    <property type="molecule type" value="Genomic_DNA"/>
</dbReference>
<dbReference type="Pfam" id="PF05063">
    <property type="entry name" value="MT-A70"/>
    <property type="match status" value="1"/>
</dbReference>
<dbReference type="VEuPathDB" id="FungiDB:SDRG_17312"/>